<evidence type="ECO:0000313" key="2">
    <source>
        <dbReference type="Proteomes" id="UP000026961"/>
    </source>
</evidence>
<dbReference type="PANTHER" id="PTHR34286">
    <property type="entry name" value="TRANSMEMBRANE PROTEIN"/>
    <property type="match status" value="1"/>
</dbReference>
<reference evidence="1" key="1">
    <citation type="submission" date="2015-04" db="UniProtKB">
        <authorList>
            <consortium name="EnsemblPlants"/>
        </authorList>
    </citation>
    <scope>IDENTIFICATION</scope>
</reference>
<dbReference type="PANTHER" id="PTHR34286:SF1">
    <property type="entry name" value="TRANSMEMBRANE PROTEIN"/>
    <property type="match status" value="1"/>
</dbReference>
<dbReference type="Proteomes" id="UP000026961">
    <property type="component" value="Chromosome 9"/>
</dbReference>
<dbReference type="HOGENOM" id="CLU_1909600_0_0_1"/>
<sequence>MGGDHGGHGHGGGDFRQKVWSMTGGPYCRPVHWRRNTAIAMFGVFLVCIPIAMKSAELEFWKDVLTDLIFCSNAHIIRSGRSHLNFGAKTLARKRDEDATYRHWHLCVQGTVQINSLSLVALRGHPSGEGLELVQTKNSVEAMEIGEGSIY</sequence>
<evidence type="ECO:0000313" key="1">
    <source>
        <dbReference type="EnsemblPlants" id="OGLUM09G20260.1"/>
    </source>
</evidence>
<reference evidence="1" key="2">
    <citation type="submission" date="2018-05" db="EMBL/GenBank/DDBJ databases">
        <title>OgluRS3 (Oryza glumaepatula Reference Sequence Version 3).</title>
        <authorList>
            <person name="Zhang J."/>
            <person name="Kudrna D."/>
            <person name="Lee S."/>
            <person name="Talag J."/>
            <person name="Welchert J."/>
            <person name="Wing R.A."/>
        </authorList>
    </citation>
    <scope>NUCLEOTIDE SEQUENCE [LARGE SCALE GENOMIC DNA]</scope>
</reference>
<dbReference type="STRING" id="40148.A0A0E0B6K9"/>
<organism evidence="1">
    <name type="scientific">Oryza glumipatula</name>
    <dbReference type="NCBI Taxonomy" id="40148"/>
    <lineage>
        <taxon>Eukaryota</taxon>
        <taxon>Viridiplantae</taxon>
        <taxon>Streptophyta</taxon>
        <taxon>Embryophyta</taxon>
        <taxon>Tracheophyta</taxon>
        <taxon>Spermatophyta</taxon>
        <taxon>Magnoliopsida</taxon>
        <taxon>Liliopsida</taxon>
        <taxon>Poales</taxon>
        <taxon>Poaceae</taxon>
        <taxon>BOP clade</taxon>
        <taxon>Oryzoideae</taxon>
        <taxon>Oryzeae</taxon>
        <taxon>Oryzinae</taxon>
        <taxon>Oryza</taxon>
    </lineage>
</organism>
<protein>
    <submittedName>
        <fullName evidence="1">Uncharacterized protein</fullName>
    </submittedName>
</protein>
<dbReference type="AlphaFoldDB" id="A0A0E0B6K9"/>
<keyword evidence="2" id="KW-1185">Reference proteome</keyword>
<dbReference type="eggNOG" id="ENOG502S5F8">
    <property type="taxonomic scope" value="Eukaryota"/>
</dbReference>
<dbReference type="EnsemblPlants" id="OGLUM09G20260.1">
    <property type="protein sequence ID" value="OGLUM09G20260.1"/>
    <property type="gene ID" value="OGLUM09G20260"/>
</dbReference>
<proteinExistence type="predicted"/>
<name>A0A0E0B6K9_9ORYZ</name>
<dbReference type="Gramene" id="OGLUM09G20260.1">
    <property type="protein sequence ID" value="OGLUM09G20260.1"/>
    <property type="gene ID" value="OGLUM09G20260"/>
</dbReference>
<accession>A0A0E0B6K9</accession>